<evidence type="ECO:0000313" key="7">
    <source>
        <dbReference type="Proteomes" id="UP000494255"/>
    </source>
</evidence>
<dbReference type="EC" id="4.3.2.3" evidence="6"/>
<dbReference type="PANTHER" id="PTHR42796:SF4">
    <property type="entry name" value="FUMARYLACETOACETATE HYDROLASE DOMAIN-CONTAINING PROTEIN 2A"/>
    <property type="match status" value="1"/>
</dbReference>
<dbReference type="PANTHER" id="PTHR42796">
    <property type="entry name" value="FUMARYLACETOACETATE HYDROLASE DOMAIN-CONTAINING PROTEIN 2A-RELATED"/>
    <property type="match status" value="1"/>
</dbReference>
<dbReference type="SUPFAM" id="SSF56529">
    <property type="entry name" value="FAH"/>
    <property type="match status" value="1"/>
</dbReference>
<accession>A0A6J5C6B8</accession>
<evidence type="ECO:0000256" key="2">
    <source>
        <dbReference type="ARBA" id="ARBA00010211"/>
    </source>
</evidence>
<dbReference type="GO" id="GO:0050385">
    <property type="term" value="F:ureidoglycolate lyase activity"/>
    <property type="evidence" value="ECO:0007669"/>
    <property type="project" value="UniProtKB-EC"/>
</dbReference>
<evidence type="ECO:0000313" key="6">
    <source>
        <dbReference type="EMBL" id="CAB3726342.1"/>
    </source>
</evidence>
<evidence type="ECO:0000256" key="1">
    <source>
        <dbReference type="ARBA" id="ARBA00001946"/>
    </source>
</evidence>
<keyword evidence="6" id="KW-0456">Lyase</keyword>
<reference evidence="6 7" key="1">
    <citation type="submission" date="2020-04" db="EMBL/GenBank/DDBJ databases">
        <authorList>
            <person name="De Canck E."/>
        </authorList>
    </citation>
    <scope>NUCLEOTIDE SEQUENCE [LARGE SCALE GENOMIC DNA]</scope>
    <source>
        <strain evidence="6 7">LMG 24238</strain>
    </source>
</reference>
<dbReference type="GO" id="GO:0016787">
    <property type="term" value="F:hydrolase activity"/>
    <property type="evidence" value="ECO:0007669"/>
    <property type="project" value="UniProtKB-KW"/>
</dbReference>
<keyword evidence="4" id="KW-0378">Hydrolase</keyword>
<dbReference type="InterPro" id="IPR011234">
    <property type="entry name" value="Fumarylacetoacetase-like_C"/>
</dbReference>
<evidence type="ECO:0000256" key="3">
    <source>
        <dbReference type="ARBA" id="ARBA00022723"/>
    </source>
</evidence>
<gene>
    <name evidence="6" type="ORF">LMG24238_05343</name>
</gene>
<dbReference type="FunFam" id="3.90.850.10:FF:000002">
    <property type="entry name" value="2-hydroxyhepta-2,4-diene-1,7-dioate isomerase"/>
    <property type="match status" value="1"/>
</dbReference>
<dbReference type="GeneID" id="97043933"/>
<evidence type="ECO:0000256" key="4">
    <source>
        <dbReference type="ARBA" id="ARBA00022801"/>
    </source>
</evidence>
<comment type="similarity">
    <text evidence="2">Belongs to the FAH family.</text>
</comment>
<dbReference type="Pfam" id="PF01557">
    <property type="entry name" value="FAA_hydrolase"/>
    <property type="match status" value="1"/>
</dbReference>
<dbReference type="Gene3D" id="3.90.850.10">
    <property type="entry name" value="Fumarylacetoacetase-like, C-terminal domain"/>
    <property type="match status" value="1"/>
</dbReference>
<dbReference type="GO" id="GO:0019752">
    <property type="term" value="P:carboxylic acid metabolic process"/>
    <property type="evidence" value="ECO:0007669"/>
    <property type="project" value="UniProtKB-ARBA"/>
</dbReference>
<dbReference type="AlphaFoldDB" id="A0A6J5C6B8"/>
<keyword evidence="7" id="KW-1185">Reference proteome</keyword>
<dbReference type="GO" id="GO:0046872">
    <property type="term" value="F:metal ion binding"/>
    <property type="evidence" value="ECO:0007669"/>
    <property type="project" value="UniProtKB-KW"/>
</dbReference>
<evidence type="ECO:0000259" key="5">
    <source>
        <dbReference type="Pfam" id="PF01557"/>
    </source>
</evidence>
<sequence>MKLVRFGPRGNERPGILDASGTVRDASSLVRDWSGNALEAGSLSEISRADFSQLPEAPAASRLGSPIAAPGKIVCVGLNYADHAEETGFELPREPLVFFKSPTALSGPFDSIIIPATARAVDWEVELAVVVGGVVRNVRPEEAASFIAGVAVANDVTDRHWQFERGGQWSKAKSADTFAPLGPWLVTLDELSASLDLGIWLRKNDVPRQESRTSRLVFSVSEIIAHLSEFMTLLPGDLILTGTPQGVAYNKAEPDYLKEGDTVTCGIEGLGSQRCAVQAAVSSMHK</sequence>
<dbReference type="RefSeq" id="WP_175053110.1">
    <property type="nucleotide sequence ID" value="NZ_CADIKC010000008.1"/>
</dbReference>
<comment type="cofactor">
    <cofactor evidence="1">
        <name>Mg(2+)</name>
        <dbReference type="ChEBI" id="CHEBI:18420"/>
    </cofactor>
</comment>
<dbReference type="GO" id="GO:0016853">
    <property type="term" value="F:isomerase activity"/>
    <property type="evidence" value="ECO:0007669"/>
    <property type="project" value="UniProtKB-ARBA"/>
</dbReference>
<name>A0A6J5C6B8_9BURK</name>
<dbReference type="Proteomes" id="UP000494255">
    <property type="component" value="Unassembled WGS sequence"/>
</dbReference>
<keyword evidence="3" id="KW-0479">Metal-binding</keyword>
<feature type="domain" description="Fumarylacetoacetase-like C-terminal" evidence="5">
    <location>
        <begin position="72"/>
        <end position="277"/>
    </location>
</feature>
<dbReference type="InterPro" id="IPR051121">
    <property type="entry name" value="FAH"/>
</dbReference>
<dbReference type="EMBL" id="CADIKC010000008">
    <property type="protein sequence ID" value="CAB3726342.1"/>
    <property type="molecule type" value="Genomic_DNA"/>
</dbReference>
<proteinExistence type="inferred from homology"/>
<protein>
    <submittedName>
        <fullName evidence="6">Ureidoglycolate lyase</fullName>
        <ecNumber evidence="6">4.3.2.3</ecNumber>
    </submittedName>
</protein>
<dbReference type="InterPro" id="IPR036663">
    <property type="entry name" value="Fumarylacetoacetase_C_sf"/>
</dbReference>
<organism evidence="6 7">
    <name type="scientific">Paraburkholderia sediminicola</name>
    <dbReference type="NCBI Taxonomy" id="458836"/>
    <lineage>
        <taxon>Bacteria</taxon>
        <taxon>Pseudomonadati</taxon>
        <taxon>Pseudomonadota</taxon>
        <taxon>Betaproteobacteria</taxon>
        <taxon>Burkholderiales</taxon>
        <taxon>Burkholderiaceae</taxon>
        <taxon>Paraburkholderia</taxon>
    </lineage>
</organism>